<dbReference type="EMBL" id="MK836424">
    <property type="protein sequence ID" value="QCO69360.1"/>
    <property type="molecule type" value="Genomic_DNA"/>
</dbReference>
<evidence type="ECO:0000313" key="11">
    <source>
        <dbReference type="Proteomes" id="UP000299834"/>
    </source>
</evidence>
<dbReference type="Proteomes" id="UP000160630">
    <property type="component" value="Segment"/>
</dbReference>
<protein>
    <submittedName>
        <fullName evidence="7">M062R</fullName>
    </submittedName>
    <submittedName>
        <fullName evidence="3">M62R</fullName>
    </submittedName>
</protein>
<dbReference type="GeneID" id="932190"/>
<dbReference type="Pfam" id="PF03287">
    <property type="entry name" value="Pox_C7_F8A"/>
    <property type="match status" value="1"/>
</dbReference>
<comment type="similarity">
    <text evidence="2">Belongs to the poxviridae C7 protein family.</text>
</comment>
<dbReference type="EMBL" id="MK388115">
    <property type="protein sequence ID" value="QAV38093.1"/>
    <property type="molecule type" value="Genomic_DNA"/>
</dbReference>
<dbReference type="EMBL" id="MK388116">
    <property type="protein sequence ID" value="QAV38262.1"/>
    <property type="molecule type" value="Genomic_DNA"/>
</dbReference>
<evidence type="ECO:0000313" key="9">
    <source>
        <dbReference type="Proteomes" id="UP000160630"/>
    </source>
</evidence>
<dbReference type="InterPro" id="IPR004967">
    <property type="entry name" value="Poxvirus_C7/F8A"/>
</dbReference>
<comment type="function">
    <text evidence="1">Plays a role for multiplication of the virus in different cell types.</text>
</comment>
<dbReference type="SMR" id="B2CWG9"/>
<reference evidence="5 10" key="3">
    <citation type="journal article" date="2019" name="J. Virol.">
        <title>Punctuated evolution of myxoma virus: rapid and disjunct evolution of a recent viral lineage in Australia.</title>
        <authorList>
            <person name="Eden J.-S."/>
            <person name="Kerr P.J."/>
            <person name="Holmes E.C."/>
        </authorList>
    </citation>
    <scope>NUCLEOTIDE SEQUENCE [LARGE SCALE GENOMIC DNA]</scope>
    <source>
        <strain evidence="6">MYXV/AUS/1949</strain>
        <strain evidence="5">SLS/AUS/1956</strain>
    </source>
</reference>
<gene>
    <name evidence="3 4" type="ORF">m062R</name>
</gene>
<accession>B2CWG9</accession>
<dbReference type="KEGG" id="vg:932190"/>
<dbReference type="Proteomes" id="UP000299834">
    <property type="component" value="Segment"/>
</dbReference>
<dbReference type="Proteomes" id="UP000096711">
    <property type="component" value="Segment"/>
</dbReference>
<dbReference type="Proteomes" id="UP000291359">
    <property type="component" value="Segment"/>
</dbReference>
<dbReference type="PIRSF" id="PIRSF003779">
    <property type="entry name" value="VAC_C7L"/>
    <property type="match status" value="1"/>
</dbReference>
<evidence type="ECO:0000313" key="3">
    <source>
        <dbReference type="EMBL" id="ACB28685.1"/>
    </source>
</evidence>
<reference evidence="4 8" key="2">
    <citation type="journal article" date="2012" name="PLoS Pathog.">
        <title>Evolutionary history and attenuation of myxoma virus on two continents.</title>
        <authorList>
            <person name="Kerr P.J."/>
            <person name="Ghedin E."/>
            <person name="Depasse J.V."/>
            <person name="Fitch A."/>
            <person name="Cattadori I.M."/>
            <person name="Hudson P.J."/>
            <person name="Tscharke D.C."/>
            <person name="Read A.F."/>
            <person name="Holmes E.C."/>
        </authorList>
    </citation>
    <scope>NUCLEOTIDE SEQUENCE [LARGE SCALE GENOMIC DNA]</scope>
    <source>
        <strain evidence="4">England/Cornwall/4-54/1</strain>
    </source>
</reference>
<evidence type="ECO:0000256" key="2">
    <source>
        <dbReference type="ARBA" id="ARBA00007660"/>
    </source>
</evidence>
<reference evidence="3 9" key="1">
    <citation type="journal article" date="2009" name="J. Virol.">
        <title>Genome comparison of a nonpathogenic myxoma virus field strain with its ancestor, the virulent Lausanne strain.</title>
        <authorList>
            <person name="Morales M."/>
            <person name="Ramirez M.A."/>
            <person name="Cano M.J."/>
            <person name="Parraga M."/>
            <person name="Castilla J."/>
            <person name="Perez-Ordoyo L.I."/>
            <person name="Torres J.M."/>
            <person name="Barcena J."/>
        </authorList>
    </citation>
    <scope>NUCLEOTIDE SEQUENCE [LARGE SCALE GENOMIC DNA]</scope>
    <source>
        <strain evidence="3">6918</strain>
    </source>
</reference>
<evidence type="ECO:0000313" key="10">
    <source>
        <dbReference type="Proteomes" id="UP000294008"/>
    </source>
</evidence>
<evidence type="ECO:0000256" key="1">
    <source>
        <dbReference type="ARBA" id="ARBA00003526"/>
    </source>
</evidence>
<dbReference type="EMBL" id="EU552530">
    <property type="protein sequence ID" value="ACB28685.1"/>
    <property type="molecule type" value="Genomic_DNA"/>
</dbReference>
<evidence type="ECO:0000313" key="8">
    <source>
        <dbReference type="Proteomes" id="UP000096711"/>
    </source>
</evidence>
<evidence type="ECO:0000313" key="5">
    <source>
        <dbReference type="EMBL" id="QAV38093.1"/>
    </source>
</evidence>
<evidence type="ECO:0000313" key="4">
    <source>
        <dbReference type="EMBL" id="AFU77663.1"/>
    </source>
</evidence>
<name>B2CWG9_9POXV</name>
<proteinExistence type="inferred from homology"/>
<dbReference type="EMBL" id="JX565566">
    <property type="protein sequence ID" value="AFU77663.1"/>
    <property type="molecule type" value="Genomic_DNA"/>
</dbReference>
<dbReference type="Proteomes" id="UP000294008">
    <property type="component" value="Genome"/>
</dbReference>
<evidence type="ECO:0000313" key="6">
    <source>
        <dbReference type="EMBL" id="QAV38262.1"/>
    </source>
</evidence>
<dbReference type="GO" id="GO:0016032">
    <property type="term" value="P:viral process"/>
    <property type="evidence" value="ECO:0007669"/>
    <property type="project" value="InterPro"/>
</dbReference>
<sequence>MGVQHKLDIFLVSEGIAIKEANLLKGDSYGCTIKIKLDKEKTFKFVIVLEPEWIDEIKPIYMKVNDESVELELDYKDAIKRIYSAEVVLCSDSVINLFSDVDVSYTCEYPTIKVNTIKKYYSVQNRGMTYVHIESPINTKDKCWFVEKNGWYEDRTHS</sequence>
<organism evidence="3 9">
    <name type="scientific">Myxoma virus</name>
    <dbReference type="NCBI Taxonomy" id="10273"/>
    <lineage>
        <taxon>Viruses</taxon>
        <taxon>Varidnaviria</taxon>
        <taxon>Bamfordvirae</taxon>
        <taxon>Nucleocytoviricota</taxon>
        <taxon>Pokkesviricetes</taxon>
        <taxon>Chitovirales</taxon>
        <taxon>Poxviridae</taxon>
        <taxon>Chordopoxvirinae</taxon>
        <taxon>Leporipoxvirus</taxon>
        <taxon>Leporipoxvirus myxoma</taxon>
    </lineage>
</organism>
<dbReference type="RefSeq" id="NP_051776.1">
    <property type="nucleotide sequence ID" value="NC_001132.2"/>
</dbReference>
<reference evidence="7 11" key="4">
    <citation type="submission" date="2019-04" db="EMBL/GenBank/DDBJ databases">
        <title>Identification of a recombinant Myxoma virus infecting Iberian hare.</title>
        <authorList>
            <person name="Agueda-Pinto A."/>
            <person name="Lemos de Matos A."/>
            <person name="Abrantes M."/>
            <person name="Kraberger S."/>
            <person name="Gortazar C."/>
            <person name="McFadden G."/>
            <person name="Varsani A."/>
            <person name="Esteves P.J."/>
        </authorList>
    </citation>
    <scope>NUCLEOTIDE SEQUENCE [LARGE SCALE GENOMIC DNA]</scope>
    <source>
        <strain evidence="7">Toledo</strain>
    </source>
</reference>
<evidence type="ECO:0000313" key="7">
    <source>
        <dbReference type="EMBL" id="QCO69360.1"/>
    </source>
</evidence>
<dbReference type="OrthoDB" id="13913at10239"/>